<gene>
    <name evidence="2" type="ORF">E6C76_06010</name>
</gene>
<evidence type="ECO:0000313" key="3">
    <source>
        <dbReference type="Proteomes" id="UP000308430"/>
    </source>
</evidence>
<dbReference type="AlphaFoldDB" id="A0A4S4B1H7"/>
<protein>
    <submittedName>
        <fullName evidence="2">Type II toxin-antitoxin system RelE/ParE family toxin</fullName>
    </submittedName>
</protein>
<dbReference type="Pfam" id="PF05016">
    <property type="entry name" value="ParE_toxin"/>
    <property type="match status" value="1"/>
</dbReference>
<dbReference type="Gene3D" id="3.30.2310.20">
    <property type="entry name" value="RelE-like"/>
    <property type="match status" value="1"/>
</dbReference>
<keyword evidence="1" id="KW-1277">Toxin-antitoxin system</keyword>
<name>A0A4S4B1H7_9RHOO</name>
<dbReference type="RefSeq" id="WP_136347335.1">
    <property type="nucleotide sequence ID" value="NZ_SSOC01000002.1"/>
</dbReference>
<dbReference type="InterPro" id="IPR007712">
    <property type="entry name" value="RelE/ParE_toxin"/>
</dbReference>
<dbReference type="Proteomes" id="UP000308430">
    <property type="component" value="Unassembled WGS sequence"/>
</dbReference>
<comment type="caution">
    <text evidence="2">The sequence shown here is derived from an EMBL/GenBank/DDBJ whole genome shotgun (WGS) entry which is preliminary data.</text>
</comment>
<sequence length="96" mass="10970">MTRWLLAPEAADDLERLVDFLLETDPPHAVETTDLILDALSVLARHPRMGRPLPQGLRELVISRGHTGYLALYSYDEQADLAIVLAIRHQREQDYH</sequence>
<dbReference type="OrthoDB" id="121597at2"/>
<keyword evidence="3" id="KW-1185">Reference proteome</keyword>
<evidence type="ECO:0000256" key="1">
    <source>
        <dbReference type="ARBA" id="ARBA00022649"/>
    </source>
</evidence>
<proteinExistence type="predicted"/>
<organism evidence="2 3">
    <name type="scientific">Pseudothauera nasutitermitis</name>
    <dbReference type="NCBI Taxonomy" id="2565930"/>
    <lineage>
        <taxon>Bacteria</taxon>
        <taxon>Pseudomonadati</taxon>
        <taxon>Pseudomonadota</taxon>
        <taxon>Betaproteobacteria</taxon>
        <taxon>Rhodocyclales</taxon>
        <taxon>Zoogloeaceae</taxon>
        <taxon>Pseudothauera</taxon>
    </lineage>
</organism>
<evidence type="ECO:0000313" key="2">
    <source>
        <dbReference type="EMBL" id="THF66394.1"/>
    </source>
</evidence>
<accession>A0A4S4B1H7</accession>
<reference evidence="2 3" key="1">
    <citation type="submission" date="2019-04" db="EMBL/GenBank/DDBJ databases">
        <title>Azoarcus nasutitermitis sp. nov. isolated from termite nest.</title>
        <authorList>
            <person name="Lin S.-Y."/>
            <person name="Hameed A."/>
            <person name="Hsu Y.-H."/>
            <person name="Young C.-C."/>
        </authorList>
    </citation>
    <scope>NUCLEOTIDE SEQUENCE [LARGE SCALE GENOMIC DNA]</scope>
    <source>
        <strain evidence="2 3">CC-YHH838</strain>
    </source>
</reference>
<dbReference type="EMBL" id="SSOC01000002">
    <property type="protein sequence ID" value="THF66394.1"/>
    <property type="molecule type" value="Genomic_DNA"/>
</dbReference>
<dbReference type="InterPro" id="IPR035093">
    <property type="entry name" value="RelE/ParE_toxin_dom_sf"/>
</dbReference>